<keyword evidence="8" id="KW-1185">Reference proteome</keyword>
<protein>
    <recommendedName>
        <fullName evidence="6">MADS-box domain-containing protein</fullName>
    </recommendedName>
</protein>
<evidence type="ECO:0000259" key="6">
    <source>
        <dbReference type="PROSITE" id="PS50066"/>
    </source>
</evidence>
<dbReference type="Pfam" id="PF00319">
    <property type="entry name" value="SRF-TF"/>
    <property type="match status" value="1"/>
</dbReference>
<dbReference type="CDD" id="cd00266">
    <property type="entry name" value="MADS_SRF_like"/>
    <property type="match status" value="1"/>
</dbReference>
<dbReference type="InterPro" id="IPR002100">
    <property type="entry name" value="TF_MADSbox"/>
</dbReference>
<accession>A0AAE1J525</accession>
<dbReference type="AlphaFoldDB" id="A0AAE1J525"/>
<dbReference type="GO" id="GO:0046983">
    <property type="term" value="F:protein dimerization activity"/>
    <property type="evidence" value="ECO:0007669"/>
    <property type="project" value="InterPro"/>
</dbReference>
<organism evidence="7 8">
    <name type="scientific">Acacia crassicarpa</name>
    <name type="common">northern wattle</name>
    <dbReference type="NCBI Taxonomy" id="499986"/>
    <lineage>
        <taxon>Eukaryota</taxon>
        <taxon>Viridiplantae</taxon>
        <taxon>Streptophyta</taxon>
        <taxon>Embryophyta</taxon>
        <taxon>Tracheophyta</taxon>
        <taxon>Spermatophyta</taxon>
        <taxon>Magnoliopsida</taxon>
        <taxon>eudicotyledons</taxon>
        <taxon>Gunneridae</taxon>
        <taxon>Pentapetalae</taxon>
        <taxon>rosids</taxon>
        <taxon>fabids</taxon>
        <taxon>Fabales</taxon>
        <taxon>Fabaceae</taxon>
        <taxon>Caesalpinioideae</taxon>
        <taxon>mimosoid clade</taxon>
        <taxon>Acacieae</taxon>
        <taxon>Acacia</taxon>
    </lineage>
</organism>
<dbReference type="GO" id="GO:0000981">
    <property type="term" value="F:DNA-binding transcription factor activity, RNA polymerase II-specific"/>
    <property type="evidence" value="ECO:0007669"/>
    <property type="project" value="InterPro"/>
</dbReference>
<comment type="caution">
    <text evidence="7">The sequence shown here is derived from an EMBL/GenBank/DDBJ whole genome shotgun (WGS) entry which is preliminary data.</text>
</comment>
<gene>
    <name evidence="7" type="ORF">QN277_028560</name>
</gene>
<dbReference type="PANTHER" id="PTHR48019">
    <property type="entry name" value="SERUM RESPONSE FACTOR HOMOLOG"/>
    <property type="match status" value="1"/>
</dbReference>
<sequence>MGRRKLAMKTLENRNARRALFERRKKGLLRKASELSTLCGIKACVIIFPPPDSENSKAETFPEDPTQVIHNIQMYNAKKNCPEKQRKNYDLCEFFNDRKNQVEAETSRVRKQKLKMLCPTDDSFHNLGEDQLRMLISTLDSKIQDCDHTIGLLKAKKSEMPVVPMGLDLLDYLVQNTSDLVQNTSDEANAFSPSDPMMQLVGGNNTDFMDDQELGFGLENIDLDIFLGLEWD</sequence>
<keyword evidence="5" id="KW-0539">Nucleus</keyword>
<dbReference type="GO" id="GO:0045944">
    <property type="term" value="P:positive regulation of transcription by RNA polymerase II"/>
    <property type="evidence" value="ECO:0007669"/>
    <property type="project" value="InterPro"/>
</dbReference>
<dbReference type="InterPro" id="IPR033897">
    <property type="entry name" value="SRF-like_MADS-box"/>
</dbReference>
<feature type="domain" description="MADS-box" evidence="6">
    <location>
        <begin position="1"/>
        <end position="48"/>
    </location>
</feature>
<dbReference type="EMBL" id="JAWXYG010000009">
    <property type="protein sequence ID" value="KAK4263088.1"/>
    <property type="molecule type" value="Genomic_DNA"/>
</dbReference>
<dbReference type="InterPro" id="IPR050142">
    <property type="entry name" value="MADS-box/MEF2_TF"/>
</dbReference>
<keyword evidence="4" id="KW-0804">Transcription</keyword>
<evidence type="ECO:0000256" key="3">
    <source>
        <dbReference type="ARBA" id="ARBA00023125"/>
    </source>
</evidence>
<dbReference type="GO" id="GO:0005634">
    <property type="term" value="C:nucleus"/>
    <property type="evidence" value="ECO:0007669"/>
    <property type="project" value="UniProtKB-SubCell"/>
</dbReference>
<evidence type="ECO:0000256" key="4">
    <source>
        <dbReference type="ARBA" id="ARBA00023163"/>
    </source>
</evidence>
<dbReference type="Gene3D" id="3.40.1810.10">
    <property type="entry name" value="Transcription factor, MADS-box"/>
    <property type="match status" value="1"/>
</dbReference>
<dbReference type="PRINTS" id="PR00404">
    <property type="entry name" value="MADSDOMAIN"/>
</dbReference>
<evidence type="ECO:0000256" key="5">
    <source>
        <dbReference type="ARBA" id="ARBA00023242"/>
    </source>
</evidence>
<reference evidence="7" key="1">
    <citation type="submission" date="2023-10" db="EMBL/GenBank/DDBJ databases">
        <title>Chromosome-level genome of the transformable northern wattle, Acacia crassicarpa.</title>
        <authorList>
            <person name="Massaro I."/>
            <person name="Sinha N.R."/>
            <person name="Poethig S."/>
            <person name="Leichty A.R."/>
        </authorList>
    </citation>
    <scope>NUCLEOTIDE SEQUENCE</scope>
    <source>
        <strain evidence="7">Acra3RX</strain>
        <tissue evidence="7">Leaf</tissue>
    </source>
</reference>
<comment type="subcellular location">
    <subcellularLocation>
        <location evidence="1">Nucleus</location>
    </subcellularLocation>
</comment>
<dbReference type="Proteomes" id="UP001293593">
    <property type="component" value="Unassembled WGS sequence"/>
</dbReference>
<keyword evidence="2" id="KW-0805">Transcription regulation</keyword>
<dbReference type="InterPro" id="IPR036879">
    <property type="entry name" value="TF_MADSbox_sf"/>
</dbReference>
<dbReference type="PROSITE" id="PS50066">
    <property type="entry name" value="MADS_BOX_2"/>
    <property type="match status" value="1"/>
</dbReference>
<evidence type="ECO:0000256" key="2">
    <source>
        <dbReference type="ARBA" id="ARBA00023015"/>
    </source>
</evidence>
<evidence type="ECO:0000313" key="7">
    <source>
        <dbReference type="EMBL" id="KAK4263088.1"/>
    </source>
</evidence>
<proteinExistence type="predicted"/>
<dbReference type="SUPFAM" id="SSF55455">
    <property type="entry name" value="SRF-like"/>
    <property type="match status" value="1"/>
</dbReference>
<evidence type="ECO:0000256" key="1">
    <source>
        <dbReference type="ARBA" id="ARBA00004123"/>
    </source>
</evidence>
<keyword evidence="3" id="KW-0238">DNA-binding</keyword>
<name>A0AAE1J525_9FABA</name>
<dbReference type="SMART" id="SM00432">
    <property type="entry name" value="MADS"/>
    <property type="match status" value="1"/>
</dbReference>
<evidence type="ECO:0000313" key="8">
    <source>
        <dbReference type="Proteomes" id="UP001293593"/>
    </source>
</evidence>
<dbReference type="GO" id="GO:0000987">
    <property type="term" value="F:cis-regulatory region sequence-specific DNA binding"/>
    <property type="evidence" value="ECO:0007669"/>
    <property type="project" value="InterPro"/>
</dbReference>